<keyword evidence="3" id="KW-1185">Reference proteome</keyword>
<dbReference type="InterPro" id="IPR029063">
    <property type="entry name" value="SAM-dependent_MTases_sf"/>
</dbReference>
<dbReference type="PANTHER" id="PTHR43712">
    <property type="entry name" value="PUTATIVE (AFU_ORTHOLOGUE AFUA_4G14580)-RELATED"/>
    <property type="match status" value="1"/>
</dbReference>
<protein>
    <recommendedName>
        <fullName evidence="1">O-methyltransferase dimerisation domain-containing protein</fullName>
    </recommendedName>
</protein>
<dbReference type="Gene3D" id="3.40.50.150">
    <property type="entry name" value="Vaccinia Virus protein VP39"/>
    <property type="match status" value="2"/>
</dbReference>
<dbReference type="SUPFAM" id="SSF53335">
    <property type="entry name" value="S-adenosyl-L-methionine-dependent methyltransferases"/>
    <property type="match status" value="1"/>
</dbReference>
<evidence type="ECO:0000259" key="1">
    <source>
        <dbReference type="Pfam" id="PF08100"/>
    </source>
</evidence>
<dbReference type="Pfam" id="PF08100">
    <property type="entry name" value="Dimerisation"/>
    <property type="match status" value="1"/>
</dbReference>
<feature type="domain" description="O-methyltransferase dimerisation" evidence="1">
    <location>
        <begin position="75"/>
        <end position="143"/>
    </location>
</feature>
<gene>
    <name evidence="2" type="ORF">Plec18167_007268</name>
</gene>
<dbReference type="PANTHER" id="PTHR43712:SF1">
    <property type="entry name" value="HYPOTHETICAL O-METHYLTRANSFERASE (EUROFUNG)-RELATED"/>
    <property type="match status" value="1"/>
</dbReference>
<dbReference type="InterPro" id="IPR012967">
    <property type="entry name" value="COMT_dimerisation"/>
</dbReference>
<proteinExistence type="predicted"/>
<name>A0ABR3X4T3_9EURO</name>
<evidence type="ECO:0000313" key="3">
    <source>
        <dbReference type="Proteomes" id="UP001583193"/>
    </source>
</evidence>
<organism evidence="2 3">
    <name type="scientific">Paecilomyces lecythidis</name>
    <dbReference type="NCBI Taxonomy" id="3004212"/>
    <lineage>
        <taxon>Eukaryota</taxon>
        <taxon>Fungi</taxon>
        <taxon>Dikarya</taxon>
        <taxon>Ascomycota</taxon>
        <taxon>Pezizomycotina</taxon>
        <taxon>Eurotiomycetes</taxon>
        <taxon>Eurotiomycetidae</taxon>
        <taxon>Eurotiales</taxon>
        <taxon>Thermoascaceae</taxon>
        <taxon>Paecilomyces</taxon>
    </lineage>
</organism>
<comment type="caution">
    <text evidence="2">The sequence shown here is derived from an EMBL/GenBank/DDBJ whole genome shotgun (WGS) entry which is preliminary data.</text>
</comment>
<dbReference type="SUPFAM" id="SSF46785">
    <property type="entry name" value="Winged helix' DNA-binding domain"/>
    <property type="match status" value="1"/>
</dbReference>
<reference evidence="2 3" key="1">
    <citation type="journal article" date="2024" name="IMA Fungus">
        <title>IMA Genome - F19 : A genome assembly and annotation guide to empower mycologists, including annotated draft genome sequences of Ceratocystis pirilliformis, Diaporthe australafricana, Fusarium ophioides, Paecilomyces lecythidis, and Sporothrix stenoceras.</title>
        <authorList>
            <person name="Aylward J."/>
            <person name="Wilson A.M."/>
            <person name="Visagie C.M."/>
            <person name="Spraker J."/>
            <person name="Barnes I."/>
            <person name="Buitendag C."/>
            <person name="Ceriani C."/>
            <person name="Del Mar Angel L."/>
            <person name="du Plessis D."/>
            <person name="Fuchs T."/>
            <person name="Gasser K."/>
            <person name="Kramer D."/>
            <person name="Li W."/>
            <person name="Munsamy K."/>
            <person name="Piso A."/>
            <person name="Price J.L."/>
            <person name="Sonnekus B."/>
            <person name="Thomas C."/>
            <person name="van der Nest A."/>
            <person name="van Dijk A."/>
            <person name="van Heerden A."/>
            <person name="van Vuuren N."/>
            <person name="Yilmaz N."/>
            <person name="Duong T.A."/>
            <person name="van der Merwe N.A."/>
            <person name="Wingfield M.J."/>
            <person name="Wingfield B.D."/>
        </authorList>
    </citation>
    <scope>NUCLEOTIDE SEQUENCE [LARGE SCALE GENOMIC DNA]</scope>
    <source>
        <strain evidence="2 3">CMW 18167</strain>
    </source>
</reference>
<dbReference type="InterPro" id="IPR036390">
    <property type="entry name" value="WH_DNA-bd_sf"/>
</dbReference>
<dbReference type="Proteomes" id="UP001583193">
    <property type="component" value="Unassembled WGS sequence"/>
</dbReference>
<dbReference type="EMBL" id="JAVDPF010000029">
    <property type="protein sequence ID" value="KAL1870961.1"/>
    <property type="molecule type" value="Genomic_DNA"/>
</dbReference>
<evidence type="ECO:0000313" key="2">
    <source>
        <dbReference type="EMBL" id="KAL1870961.1"/>
    </source>
</evidence>
<dbReference type="Gene3D" id="1.10.10.10">
    <property type="entry name" value="Winged helix-like DNA-binding domain superfamily/Winged helix DNA-binding domain"/>
    <property type="match status" value="1"/>
</dbReference>
<accession>A0ABR3X4T3</accession>
<dbReference type="InterPro" id="IPR036388">
    <property type="entry name" value="WH-like_DNA-bd_sf"/>
</dbReference>
<sequence>MGSHASEDESALLRKELDQVNITAEKYFRASSSSGAEESTIRYELMLNTVQLLQRVRGPSDSVFANFEHMAQIGALRTLLAAGVFHAIPTGGKSICAAEISEKTGLDKQILVRLMRSLTVHGPFLETGEETYSHTSFSEAYLVPHLAAVFTLMADDFLIPEVKNHEFLAQDSWENRITVRHNPFTYAHDCEGKTMFEFLSGIPDRFTRFNEAMVAQHSDQVVIGIYPFAQELAHDAEDDRATIIDVGGGRGHILRQIKNSCSGVKGKFILQDQAGVVAEAKDELERDGIEAMEYDFFQPQPVKALSMDREKSRILITEFIVPEVGCGMLTAWMDQAMMTFGGMERTEKDFARLLDISGLKLVKVWKTPGSPVGVVEARLK</sequence>